<accession>A0A9P4Z119</accession>
<organism evidence="3 4">
    <name type="scientific">Geosmithia morbida</name>
    <dbReference type="NCBI Taxonomy" id="1094350"/>
    <lineage>
        <taxon>Eukaryota</taxon>
        <taxon>Fungi</taxon>
        <taxon>Dikarya</taxon>
        <taxon>Ascomycota</taxon>
        <taxon>Pezizomycotina</taxon>
        <taxon>Sordariomycetes</taxon>
        <taxon>Hypocreomycetidae</taxon>
        <taxon>Hypocreales</taxon>
        <taxon>Bionectriaceae</taxon>
        <taxon>Geosmithia</taxon>
    </lineage>
</organism>
<keyword evidence="2" id="KW-0472">Membrane</keyword>
<dbReference type="GeneID" id="55966708"/>
<evidence type="ECO:0000313" key="3">
    <source>
        <dbReference type="EMBL" id="KAF4126741.1"/>
    </source>
</evidence>
<feature type="transmembrane region" description="Helical" evidence="2">
    <location>
        <begin position="12"/>
        <end position="35"/>
    </location>
</feature>
<feature type="compositionally biased region" description="Polar residues" evidence="1">
    <location>
        <begin position="116"/>
        <end position="131"/>
    </location>
</feature>
<protein>
    <submittedName>
        <fullName evidence="3">Uncharacterized protein</fullName>
    </submittedName>
</protein>
<evidence type="ECO:0000313" key="4">
    <source>
        <dbReference type="Proteomes" id="UP000749293"/>
    </source>
</evidence>
<sequence>MTPHAVRATGDISIGPALYLPPIAFVIVLALPSYIGGNNQNNSNIDNNNHLPSDPWANFEDPISVDNRSLSSAPVDKGSTPPPTAAAEAAGNGDGIEAPEASWHPSRDNCLERSFENNSVQSEKTKPNPSTNHDHSKSLESTETPVKAPEPGKGSPEPTTGAAQS</sequence>
<comment type="caution">
    <text evidence="3">The sequence shown here is derived from an EMBL/GenBank/DDBJ whole genome shotgun (WGS) entry which is preliminary data.</text>
</comment>
<feature type="region of interest" description="Disordered" evidence="1">
    <location>
        <begin position="45"/>
        <end position="165"/>
    </location>
</feature>
<evidence type="ECO:0000256" key="2">
    <source>
        <dbReference type="SAM" id="Phobius"/>
    </source>
</evidence>
<keyword evidence="2" id="KW-0812">Transmembrane</keyword>
<keyword evidence="2" id="KW-1133">Transmembrane helix</keyword>
<feature type="compositionally biased region" description="Basic and acidic residues" evidence="1">
    <location>
        <begin position="105"/>
        <end position="115"/>
    </location>
</feature>
<name>A0A9P4Z119_9HYPO</name>
<gene>
    <name evidence="3" type="ORF">GMORB2_0478</name>
</gene>
<dbReference type="AlphaFoldDB" id="A0A9P4Z119"/>
<dbReference type="Proteomes" id="UP000749293">
    <property type="component" value="Unassembled WGS sequence"/>
</dbReference>
<proteinExistence type="predicted"/>
<dbReference type="EMBL" id="JAANYQ010000001">
    <property type="protein sequence ID" value="KAF4126741.1"/>
    <property type="molecule type" value="Genomic_DNA"/>
</dbReference>
<keyword evidence="4" id="KW-1185">Reference proteome</keyword>
<dbReference type="RefSeq" id="XP_035325393.1">
    <property type="nucleotide sequence ID" value="XM_035462463.1"/>
</dbReference>
<evidence type="ECO:0000256" key="1">
    <source>
        <dbReference type="SAM" id="MobiDB-lite"/>
    </source>
</evidence>
<reference evidence="3" key="1">
    <citation type="submission" date="2020-03" db="EMBL/GenBank/DDBJ databases">
        <title>Site-based positive gene gene selection in Geosmithia morbida across the United States reveals a broad range of putative effectors and factors for local host and environmental adapation.</title>
        <authorList>
            <person name="Onufrak A."/>
            <person name="Murdoch R.W."/>
            <person name="Gazis R."/>
            <person name="Huff M."/>
            <person name="Staton M."/>
            <person name="Klingeman W."/>
            <person name="Hadziabdic D."/>
        </authorList>
    </citation>
    <scope>NUCLEOTIDE SEQUENCE</scope>
    <source>
        <strain evidence="3">1262</strain>
    </source>
</reference>